<comment type="caution">
    <text evidence="3">The sequence shown here is derived from an EMBL/GenBank/DDBJ whole genome shotgun (WGS) entry which is preliminary data.</text>
</comment>
<evidence type="ECO:0000313" key="4">
    <source>
        <dbReference type="Proteomes" id="UP000031737"/>
    </source>
</evidence>
<dbReference type="OrthoDB" id="245575at2759"/>
<evidence type="ECO:0000313" key="3">
    <source>
        <dbReference type="EMBL" id="ESL06789.1"/>
    </source>
</evidence>
<dbReference type="VEuPathDB" id="TriTrypDB:TRSC58_05532"/>
<organism evidence="3 4">
    <name type="scientific">Trypanosoma rangeli SC58</name>
    <dbReference type="NCBI Taxonomy" id="429131"/>
    <lineage>
        <taxon>Eukaryota</taxon>
        <taxon>Discoba</taxon>
        <taxon>Euglenozoa</taxon>
        <taxon>Kinetoplastea</taxon>
        <taxon>Metakinetoplastina</taxon>
        <taxon>Trypanosomatida</taxon>
        <taxon>Trypanosomatidae</taxon>
        <taxon>Trypanosoma</taxon>
        <taxon>Herpetosoma</taxon>
    </lineage>
</organism>
<feature type="region of interest" description="Disordered" evidence="2">
    <location>
        <begin position="237"/>
        <end position="374"/>
    </location>
</feature>
<feature type="coiled-coil region" evidence="1">
    <location>
        <begin position="532"/>
        <end position="561"/>
    </location>
</feature>
<dbReference type="EMBL" id="AUPL01005532">
    <property type="protein sequence ID" value="ESL06789.1"/>
    <property type="molecule type" value="Genomic_DNA"/>
</dbReference>
<feature type="region of interest" description="Disordered" evidence="2">
    <location>
        <begin position="668"/>
        <end position="695"/>
    </location>
</feature>
<feature type="compositionally biased region" description="Low complexity" evidence="2">
    <location>
        <begin position="250"/>
        <end position="274"/>
    </location>
</feature>
<keyword evidence="1" id="KW-0175">Coiled coil</keyword>
<reference evidence="3 4" key="1">
    <citation type="submission" date="2013-07" db="EMBL/GenBank/DDBJ databases">
        <authorList>
            <person name="Stoco P.H."/>
            <person name="Wagner G."/>
            <person name="Gerber A."/>
            <person name="Zaha A."/>
            <person name="Thompson C."/>
            <person name="Bartholomeu D.C."/>
            <person name="Luckemeyer D.D."/>
            <person name="Bahia D."/>
            <person name="Loreto E."/>
            <person name="Prestes E.B."/>
            <person name="Lima F.M."/>
            <person name="Rodrigues-Luiz G."/>
            <person name="Vallejo G.A."/>
            <person name="Filho J.F."/>
            <person name="Monteiro K.M."/>
            <person name="Tyler K.M."/>
            <person name="de Almeida L.G."/>
            <person name="Ortiz M.F."/>
            <person name="Siervo M.A."/>
            <person name="de Moraes M.H."/>
            <person name="Cunha O.L."/>
            <person name="Mendonca-Neto R."/>
            <person name="Silva R."/>
            <person name="Teixeira S.M."/>
            <person name="Murta S.M."/>
            <person name="Sincero T.C."/>
            <person name="Mendes T.A."/>
            <person name="Urmenyi T.P."/>
            <person name="Silva V.G."/>
            <person name="da Rocha W.D."/>
            <person name="Andersson B."/>
            <person name="Romanha A.J."/>
            <person name="Steindel M."/>
            <person name="de Vasconcelos A.T."/>
            <person name="Grisard E.C."/>
        </authorList>
    </citation>
    <scope>NUCLEOTIDE SEQUENCE [LARGE SCALE GENOMIC DNA]</scope>
    <source>
        <strain evidence="3 4">SC58</strain>
    </source>
</reference>
<dbReference type="AlphaFoldDB" id="A0A061IVS8"/>
<accession>A0A061IVS8</accession>
<gene>
    <name evidence="3" type="ORF">TRSC58_05532</name>
</gene>
<feature type="compositionally biased region" description="Basic and acidic residues" evidence="2">
    <location>
        <begin position="328"/>
        <end position="340"/>
    </location>
</feature>
<protein>
    <submittedName>
        <fullName evidence="3">Uncharacterized protein</fullName>
    </submittedName>
</protein>
<proteinExistence type="predicted"/>
<name>A0A061IVS8_TRYRA</name>
<evidence type="ECO:0000256" key="2">
    <source>
        <dbReference type="SAM" id="MobiDB-lite"/>
    </source>
</evidence>
<feature type="compositionally biased region" description="Basic and acidic residues" evidence="2">
    <location>
        <begin position="183"/>
        <end position="209"/>
    </location>
</feature>
<sequence length="764" mass="86098">MNLMDEDSSTYCSRQTRRSLSPSQTPEQGSVALEQSPEVVSTGSVARSPTSTMTATSDTQEVEQANLCAQAHDGEVDPSGSVAHELPAQSTAVGRLASTEGVGVSNGKGAAQPKDLAGAEDAASSIEFAVDDETFCTSKSPPPSTLLFVRDSFIETFHKGSLHPQRFRDYGKRGASTTHGNNTKRDNAHEWNARAKERSCKNKKHAEDAHRISSWFPAEKAVTAPVYRRRALLESESRLQSGGKGWATPGSSASRRGGSAGSGSQRCSQGSCASLDSKNAARTSSHRRRGNLSCAAVPMRSASEDNKPRKRWGSHGALSGRSYTSDHSVGRERKGFERRGVPLSPYRGRASYSPRRAHGSASLPQTQTTPLRRGVAHSPALERLRRYRSLEFSTPGRREEKEEIVAMLVDEMDMVRNEVKEFDMATEYAMLRNPFERLYHMSNRRDRDERRSRILHYMKLDEARRRLLAEDDEVERRRHEWRREHELQREELFHRLHFAACTRGESSQIDTLQSTRIGNAAASNDALFERLYKEAVESMAAKQERARRAELEREQKELDETLHARILARLEMKACTQRLLTPRERETQAAAIQSKLLQNPDRLREYLRTNRLSKKKEELMACRLTRQGYKSAAKLAQEREKKELDGCTFQPRTNNKFNTRCCSAAGSHRRATLASSSRGKKGDANPASTAFSQRSSSRSQKLVCEDLYRKAVKQRERQRVLVEEADKQKRLSLLKAKLKEDHHFRRRVELDPSLAQRFMASLAV</sequence>
<feature type="region of interest" description="Disordered" evidence="2">
    <location>
        <begin position="1"/>
        <end position="82"/>
    </location>
</feature>
<keyword evidence="4" id="KW-1185">Reference proteome</keyword>
<evidence type="ECO:0000256" key="1">
    <source>
        <dbReference type="SAM" id="Coils"/>
    </source>
</evidence>
<dbReference type="Proteomes" id="UP000031737">
    <property type="component" value="Unassembled WGS sequence"/>
</dbReference>
<feature type="compositionally biased region" description="Polar residues" evidence="2">
    <location>
        <begin position="38"/>
        <end position="63"/>
    </location>
</feature>
<feature type="compositionally biased region" description="Polar residues" evidence="2">
    <location>
        <begin position="9"/>
        <end position="28"/>
    </location>
</feature>
<feature type="region of interest" description="Disordered" evidence="2">
    <location>
        <begin position="165"/>
        <end position="209"/>
    </location>
</feature>